<accession>A0A937W469</accession>
<name>A0A937W469_UNCTE</name>
<dbReference type="EMBL" id="VGLS01000426">
    <property type="protein sequence ID" value="MBM3224875.1"/>
    <property type="molecule type" value="Genomic_DNA"/>
</dbReference>
<dbReference type="AlphaFoldDB" id="A0A937W469"/>
<reference evidence="1" key="1">
    <citation type="submission" date="2019-03" db="EMBL/GenBank/DDBJ databases">
        <title>Lake Tanganyika Metagenome-Assembled Genomes (MAGs).</title>
        <authorList>
            <person name="Tran P."/>
        </authorList>
    </citation>
    <scope>NUCLEOTIDE SEQUENCE</scope>
    <source>
        <strain evidence="1">K_DeepCast_65m_m2_066</strain>
    </source>
</reference>
<organism evidence="1 2">
    <name type="scientific">Tectimicrobiota bacterium</name>
    <dbReference type="NCBI Taxonomy" id="2528274"/>
    <lineage>
        <taxon>Bacteria</taxon>
        <taxon>Pseudomonadati</taxon>
        <taxon>Nitrospinota/Tectimicrobiota group</taxon>
        <taxon>Candidatus Tectimicrobiota</taxon>
    </lineage>
</organism>
<dbReference type="Proteomes" id="UP000712673">
    <property type="component" value="Unassembled WGS sequence"/>
</dbReference>
<proteinExistence type="predicted"/>
<protein>
    <submittedName>
        <fullName evidence="1">DUF4058 family protein</fullName>
    </submittedName>
</protein>
<gene>
    <name evidence="1" type="ORF">FJZ47_13870</name>
</gene>
<evidence type="ECO:0000313" key="2">
    <source>
        <dbReference type="Proteomes" id="UP000712673"/>
    </source>
</evidence>
<dbReference type="Pfam" id="PF13267">
    <property type="entry name" value="DUF4058"/>
    <property type="match status" value="1"/>
</dbReference>
<comment type="caution">
    <text evidence="1">The sequence shown here is derived from an EMBL/GenBank/DDBJ whole genome shotgun (WGS) entry which is preliminary data.</text>
</comment>
<sequence>MIELVSPTNKYAGPGRESYVHKQKEVRCSTAHLVEIDLLRHGPHVLAVPVEFANQQQPYDYLVCVNRAADWRGRFQLYPRRLRDRLPRIRLPLAASGPDVVLDLQAVLVRTYEAGGYADGMDYTVPCVPSLSAEDQDWANGLIREHLGQGMQP</sequence>
<evidence type="ECO:0000313" key="1">
    <source>
        <dbReference type="EMBL" id="MBM3224875.1"/>
    </source>
</evidence>
<dbReference type="InterPro" id="IPR025132">
    <property type="entry name" value="DUF4058"/>
</dbReference>